<accession>A0AAU9ID72</accession>
<feature type="transmembrane region" description="Helical" evidence="1">
    <location>
        <begin position="12"/>
        <end position="32"/>
    </location>
</feature>
<organism evidence="2 3">
    <name type="scientific">Blepharisma stoltei</name>
    <dbReference type="NCBI Taxonomy" id="1481888"/>
    <lineage>
        <taxon>Eukaryota</taxon>
        <taxon>Sar</taxon>
        <taxon>Alveolata</taxon>
        <taxon>Ciliophora</taxon>
        <taxon>Postciliodesmatophora</taxon>
        <taxon>Heterotrichea</taxon>
        <taxon>Heterotrichida</taxon>
        <taxon>Blepharismidae</taxon>
        <taxon>Blepharisma</taxon>
    </lineage>
</organism>
<dbReference type="Proteomes" id="UP001162131">
    <property type="component" value="Unassembled WGS sequence"/>
</dbReference>
<dbReference type="EMBL" id="CAJZBQ010000005">
    <property type="protein sequence ID" value="CAG9311850.1"/>
    <property type="molecule type" value="Genomic_DNA"/>
</dbReference>
<keyword evidence="1" id="KW-1133">Transmembrane helix</keyword>
<evidence type="ECO:0000313" key="3">
    <source>
        <dbReference type="Proteomes" id="UP001162131"/>
    </source>
</evidence>
<comment type="caution">
    <text evidence="2">The sequence shown here is derived from an EMBL/GenBank/DDBJ whole genome shotgun (WGS) entry which is preliminary data.</text>
</comment>
<dbReference type="AlphaFoldDB" id="A0AAU9ID72"/>
<gene>
    <name evidence="2" type="ORF">BSTOLATCC_MIC5110</name>
</gene>
<reference evidence="2" key="1">
    <citation type="submission" date="2021-09" db="EMBL/GenBank/DDBJ databases">
        <authorList>
            <consortium name="AG Swart"/>
            <person name="Singh M."/>
            <person name="Singh A."/>
            <person name="Seah K."/>
            <person name="Emmerich C."/>
        </authorList>
    </citation>
    <scope>NUCLEOTIDE SEQUENCE</scope>
    <source>
        <strain evidence="2">ATCC30299</strain>
    </source>
</reference>
<name>A0AAU9ID72_9CILI</name>
<keyword evidence="1" id="KW-0812">Transmembrane</keyword>
<feature type="transmembrane region" description="Helical" evidence="1">
    <location>
        <begin position="72"/>
        <end position="95"/>
    </location>
</feature>
<keyword evidence="1" id="KW-0472">Membrane</keyword>
<evidence type="ECO:0000256" key="1">
    <source>
        <dbReference type="SAM" id="Phobius"/>
    </source>
</evidence>
<evidence type="ECO:0000313" key="2">
    <source>
        <dbReference type="EMBL" id="CAG9311850.1"/>
    </source>
</evidence>
<protein>
    <submittedName>
        <fullName evidence="2">Uncharacterized protein</fullName>
    </submittedName>
</protein>
<keyword evidence="3" id="KW-1185">Reference proteome</keyword>
<feature type="transmembrane region" description="Helical" evidence="1">
    <location>
        <begin position="38"/>
        <end position="60"/>
    </location>
</feature>
<proteinExistence type="predicted"/>
<sequence>MEMSFHDKSIIAFIKVLILCNTWMIFGRWFFHGDGLELISWILLFNIISILTIIGMNGWIKLPHYNYHGDLFLINIIVQCLFSLFSSAILLYWIIPSIIFVTKYIKNLPAEVPQTEAQQIIRRKYKRKKVPQS</sequence>